<gene>
    <name evidence="1" type="ORF">EV182_004564</name>
</gene>
<name>A0ACC1HB85_9FUNG</name>
<reference evidence="1" key="1">
    <citation type="submission" date="2022-06" db="EMBL/GenBank/DDBJ databases">
        <title>Phylogenomic reconstructions and comparative analyses of Kickxellomycotina fungi.</title>
        <authorList>
            <person name="Reynolds N.K."/>
            <person name="Stajich J.E."/>
            <person name="Barry K."/>
            <person name="Grigoriev I.V."/>
            <person name="Crous P."/>
            <person name="Smith M.E."/>
        </authorList>
    </citation>
    <scope>NUCLEOTIDE SEQUENCE</scope>
    <source>
        <strain evidence="1">RSA 2271</strain>
    </source>
</reference>
<evidence type="ECO:0000313" key="2">
    <source>
        <dbReference type="Proteomes" id="UP001145114"/>
    </source>
</evidence>
<evidence type="ECO:0000313" key="1">
    <source>
        <dbReference type="EMBL" id="KAJ1673783.1"/>
    </source>
</evidence>
<proteinExistence type="predicted"/>
<dbReference type="EMBL" id="JAMZIH010006570">
    <property type="protein sequence ID" value="KAJ1673783.1"/>
    <property type="molecule type" value="Genomic_DNA"/>
</dbReference>
<protein>
    <submittedName>
        <fullName evidence="1">Uncharacterized protein</fullName>
    </submittedName>
</protein>
<comment type="caution">
    <text evidence="1">The sequence shown here is derived from an EMBL/GenBank/DDBJ whole genome shotgun (WGS) entry which is preliminary data.</text>
</comment>
<accession>A0ACC1HB85</accession>
<sequence>MGALEPSNNPEYDGYARDGGYSSQEIDSDLEEQVLSHVYYGNRTYADAQKGGHNGMSIRTDSLETAKKSKAFEEDSESRYQEIGKANDRRAISGAQSADDRGEEDNASSDASEPVVFDAGLTVNLDSGDDEINSMDESHESLVGANIPAGTGVNGNASGTLKKLQGPTLFDEDNDYDYLDNAGYMGKNRYYMEDEVINSNKVTAYCYNCGLMGHFGD</sequence>
<dbReference type="Proteomes" id="UP001145114">
    <property type="component" value="Unassembled WGS sequence"/>
</dbReference>
<keyword evidence="2" id="KW-1185">Reference proteome</keyword>
<organism evidence="1 2">
    <name type="scientific">Spiromyces aspiralis</name>
    <dbReference type="NCBI Taxonomy" id="68401"/>
    <lineage>
        <taxon>Eukaryota</taxon>
        <taxon>Fungi</taxon>
        <taxon>Fungi incertae sedis</taxon>
        <taxon>Zoopagomycota</taxon>
        <taxon>Kickxellomycotina</taxon>
        <taxon>Kickxellomycetes</taxon>
        <taxon>Kickxellales</taxon>
        <taxon>Kickxellaceae</taxon>
        <taxon>Spiromyces</taxon>
    </lineage>
</organism>
<feature type="non-terminal residue" evidence="1">
    <location>
        <position position="217"/>
    </location>
</feature>